<evidence type="ECO:0000256" key="1">
    <source>
        <dbReference type="ARBA" id="ARBA00001585"/>
    </source>
</evidence>
<evidence type="ECO:0000313" key="12">
    <source>
        <dbReference type="EMBL" id="VVO15779.1"/>
    </source>
</evidence>
<keyword evidence="8" id="KW-0645">Protease</keyword>
<keyword evidence="9 12" id="KW-0378">Hydrolase</keyword>
<accession>A0A5E7DEA9</accession>
<evidence type="ECO:0000256" key="4">
    <source>
        <dbReference type="ARBA" id="ARBA00012568"/>
    </source>
</evidence>
<dbReference type="EC" id="3.4.11.5" evidence="4"/>
<evidence type="ECO:0000256" key="8">
    <source>
        <dbReference type="ARBA" id="ARBA00022670"/>
    </source>
</evidence>
<dbReference type="PANTHER" id="PTHR43722">
    <property type="entry name" value="PROLINE IMINOPEPTIDASE"/>
    <property type="match status" value="1"/>
</dbReference>
<evidence type="ECO:0000256" key="6">
    <source>
        <dbReference type="ARBA" id="ARBA00022438"/>
    </source>
</evidence>
<dbReference type="EMBL" id="CABVHX010000018">
    <property type="protein sequence ID" value="VVO15779.1"/>
    <property type="molecule type" value="Genomic_DNA"/>
</dbReference>
<comment type="similarity">
    <text evidence="3">Belongs to the peptidase S33 family.</text>
</comment>
<name>A0A5E7DEA9_PSEFL</name>
<dbReference type="AlphaFoldDB" id="A0A5E7DEA9"/>
<protein>
    <recommendedName>
        <fullName evidence="5">Proline iminopeptidase</fullName>
        <ecNumber evidence="4">3.4.11.5</ecNumber>
    </recommendedName>
    <alternativeName>
        <fullName evidence="10">Prolyl aminopeptidase</fullName>
    </alternativeName>
</protein>
<comment type="subcellular location">
    <subcellularLocation>
        <location evidence="2">Cytoplasm</location>
    </subcellularLocation>
</comment>
<evidence type="ECO:0000256" key="9">
    <source>
        <dbReference type="ARBA" id="ARBA00022801"/>
    </source>
</evidence>
<feature type="domain" description="AB hydrolase-1" evidence="11">
    <location>
        <begin position="28"/>
        <end position="242"/>
    </location>
</feature>
<evidence type="ECO:0000256" key="5">
    <source>
        <dbReference type="ARBA" id="ARBA00021843"/>
    </source>
</evidence>
<evidence type="ECO:0000256" key="10">
    <source>
        <dbReference type="ARBA" id="ARBA00029605"/>
    </source>
</evidence>
<reference evidence="12 13" key="1">
    <citation type="submission" date="2019-09" db="EMBL/GenBank/DDBJ databases">
        <authorList>
            <person name="Chandra G."/>
            <person name="Truman W A."/>
        </authorList>
    </citation>
    <scope>NUCLEOTIDE SEQUENCE [LARGE SCALE GENOMIC DNA]</scope>
    <source>
        <strain evidence="12">PS718</strain>
    </source>
</reference>
<dbReference type="InterPro" id="IPR005944">
    <property type="entry name" value="Pro_iminopeptidase"/>
</dbReference>
<dbReference type="PRINTS" id="PR00793">
    <property type="entry name" value="PROAMNOPTASE"/>
</dbReference>
<dbReference type="GO" id="GO:0004177">
    <property type="term" value="F:aminopeptidase activity"/>
    <property type="evidence" value="ECO:0007669"/>
    <property type="project" value="UniProtKB-KW"/>
</dbReference>
<evidence type="ECO:0000313" key="13">
    <source>
        <dbReference type="Proteomes" id="UP000325375"/>
    </source>
</evidence>
<sequence length="308" mass="34826">MTRLNGYLLTADGHQLYWERHGTRGGEPVFFLHGGPGGRCSRHHLEFFDLRCFDVILIDQRGCGRSRPYGQTRDNNTALNVEDINALRLHLGLQRISLLGVSWGTWLAIQYQQRYPATLLKTTLVSVFVPFAANTYAYEEAINAALRHTGGGTTRDIQQILNDGCRDQQHQAAIHWLQASLRLNGQTMPMDALGRFADEEAILAIRLELHYHVNRYFFSADSENVSLNSDTLIIQGIKDPFGMSSLRWLRQRQPVSSRLLRAGHNAFELPILKTVRESLKRECESDAFPQTVAPIATLKRTDLAKPST</sequence>
<dbReference type="InterPro" id="IPR000073">
    <property type="entry name" value="AB_hydrolase_1"/>
</dbReference>
<dbReference type="InterPro" id="IPR002410">
    <property type="entry name" value="Peptidase_S33"/>
</dbReference>
<dbReference type="Gene3D" id="3.40.50.1820">
    <property type="entry name" value="alpha/beta hydrolase"/>
    <property type="match status" value="1"/>
</dbReference>
<gene>
    <name evidence="12" type="primary">pip_2</name>
    <name evidence="12" type="ORF">PS718_03805</name>
</gene>
<dbReference type="Pfam" id="PF00561">
    <property type="entry name" value="Abhydrolase_1"/>
    <property type="match status" value="1"/>
</dbReference>
<dbReference type="InterPro" id="IPR029058">
    <property type="entry name" value="AB_hydrolase_fold"/>
</dbReference>
<dbReference type="Proteomes" id="UP000325375">
    <property type="component" value="Unassembled WGS sequence"/>
</dbReference>
<keyword evidence="6 12" id="KW-0031">Aminopeptidase</keyword>
<dbReference type="GO" id="GO:0005737">
    <property type="term" value="C:cytoplasm"/>
    <property type="evidence" value="ECO:0007669"/>
    <property type="project" value="UniProtKB-SubCell"/>
</dbReference>
<keyword evidence="7" id="KW-0963">Cytoplasm</keyword>
<comment type="catalytic activity">
    <reaction evidence="1">
        <text>Release of N-terminal proline from a peptide.</text>
        <dbReference type="EC" id="3.4.11.5"/>
    </reaction>
</comment>
<evidence type="ECO:0000256" key="3">
    <source>
        <dbReference type="ARBA" id="ARBA00010088"/>
    </source>
</evidence>
<evidence type="ECO:0000259" key="11">
    <source>
        <dbReference type="Pfam" id="PF00561"/>
    </source>
</evidence>
<proteinExistence type="inferred from homology"/>
<organism evidence="12 13">
    <name type="scientific">Pseudomonas fluorescens</name>
    <dbReference type="NCBI Taxonomy" id="294"/>
    <lineage>
        <taxon>Bacteria</taxon>
        <taxon>Pseudomonadati</taxon>
        <taxon>Pseudomonadota</taxon>
        <taxon>Gammaproteobacteria</taxon>
        <taxon>Pseudomonadales</taxon>
        <taxon>Pseudomonadaceae</taxon>
        <taxon>Pseudomonas</taxon>
    </lineage>
</organism>
<dbReference type="GO" id="GO:0006508">
    <property type="term" value="P:proteolysis"/>
    <property type="evidence" value="ECO:0007669"/>
    <property type="project" value="UniProtKB-KW"/>
</dbReference>
<dbReference type="RefSeq" id="WP_150604170.1">
    <property type="nucleotide sequence ID" value="NZ_CABVHX010000018.1"/>
</dbReference>
<evidence type="ECO:0000256" key="7">
    <source>
        <dbReference type="ARBA" id="ARBA00022490"/>
    </source>
</evidence>
<evidence type="ECO:0000256" key="2">
    <source>
        <dbReference type="ARBA" id="ARBA00004496"/>
    </source>
</evidence>
<dbReference type="SUPFAM" id="SSF53474">
    <property type="entry name" value="alpha/beta-Hydrolases"/>
    <property type="match status" value="1"/>
</dbReference>
<dbReference type="PANTHER" id="PTHR43722:SF1">
    <property type="entry name" value="PROLINE IMINOPEPTIDASE"/>
    <property type="match status" value="1"/>
</dbReference>